<organism evidence="2 3">
    <name type="scientific">Labeo rohita</name>
    <name type="common">Indian major carp</name>
    <name type="synonym">Cyprinus rohita</name>
    <dbReference type="NCBI Taxonomy" id="84645"/>
    <lineage>
        <taxon>Eukaryota</taxon>
        <taxon>Metazoa</taxon>
        <taxon>Chordata</taxon>
        <taxon>Craniata</taxon>
        <taxon>Vertebrata</taxon>
        <taxon>Euteleostomi</taxon>
        <taxon>Actinopterygii</taxon>
        <taxon>Neopterygii</taxon>
        <taxon>Teleostei</taxon>
        <taxon>Ostariophysi</taxon>
        <taxon>Cypriniformes</taxon>
        <taxon>Cyprinidae</taxon>
        <taxon>Labeoninae</taxon>
        <taxon>Labeonini</taxon>
        <taxon>Labeo</taxon>
    </lineage>
</organism>
<evidence type="ECO:0000313" key="3">
    <source>
        <dbReference type="Proteomes" id="UP000290572"/>
    </source>
</evidence>
<proteinExistence type="predicted"/>
<name>A0A498NS39_LABRO</name>
<feature type="region of interest" description="Disordered" evidence="1">
    <location>
        <begin position="98"/>
        <end position="126"/>
    </location>
</feature>
<feature type="compositionally biased region" description="Basic and acidic residues" evidence="1">
    <location>
        <begin position="100"/>
        <end position="120"/>
    </location>
</feature>
<protein>
    <submittedName>
        <fullName evidence="2">Uncharacterized protein</fullName>
    </submittedName>
</protein>
<evidence type="ECO:0000313" key="2">
    <source>
        <dbReference type="EMBL" id="RXN34912.1"/>
    </source>
</evidence>
<gene>
    <name evidence="2" type="ORF">ROHU_014555</name>
</gene>
<accession>A0A498NS39</accession>
<dbReference type="AlphaFoldDB" id="A0A498NS39"/>
<sequence length="154" mass="17216">MRKATLTEMAGFPQTQQCSLVTQDGAKTLKTTRTQPWISSNISASRWPDTLHIRMKGRRETASHGERHGDRAEECLYGSGLGEPKVQFRLHKRALASSLRDPDLHNRARAGDRDREKETLLQRAGAADGWSVTDGDILLASRQVNRATESNAHR</sequence>
<reference evidence="2 3" key="1">
    <citation type="submission" date="2018-03" db="EMBL/GenBank/DDBJ databases">
        <title>Draft genome sequence of Rohu Carp (Labeo rohita).</title>
        <authorList>
            <person name="Das P."/>
            <person name="Kushwaha B."/>
            <person name="Joshi C.G."/>
            <person name="Kumar D."/>
            <person name="Nagpure N.S."/>
            <person name="Sahoo L."/>
            <person name="Das S.P."/>
            <person name="Bit A."/>
            <person name="Patnaik S."/>
            <person name="Meher P.K."/>
            <person name="Jayasankar P."/>
            <person name="Koringa P.G."/>
            <person name="Patel N.V."/>
            <person name="Hinsu A.T."/>
            <person name="Kumar R."/>
            <person name="Pandey M."/>
            <person name="Agarwal S."/>
            <person name="Srivastava S."/>
            <person name="Singh M."/>
            <person name="Iquebal M.A."/>
            <person name="Jaiswal S."/>
            <person name="Angadi U.B."/>
            <person name="Kumar N."/>
            <person name="Raza M."/>
            <person name="Shah T.M."/>
            <person name="Rai A."/>
            <person name="Jena J.K."/>
        </authorList>
    </citation>
    <scope>NUCLEOTIDE SEQUENCE [LARGE SCALE GENOMIC DNA]</scope>
    <source>
        <strain evidence="2">DASCIFA01</strain>
        <tissue evidence="2">Testis</tissue>
    </source>
</reference>
<evidence type="ECO:0000256" key="1">
    <source>
        <dbReference type="SAM" id="MobiDB-lite"/>
    </source>
</evidence>
<keyword evidence="3" id="KW-1185">Reference proteome</keyword>
<dbReference type="EMBL" id="QBIY01011161">
    <property type="protein sequence ID" value="RXN34912.1"/>
    <property type="molecule type" value="Genomic_DNA"/>
</dbReference>
<dbReference type="Proteomes" id="UP000290572">
    <property type="component" value="Unassembled WGS sequence"/>
</dbReference>
<comment type="caution">
    <text evidence="2">The sequence shown here is derived from an EMBL/GenBank/DDBJ whole genome shotgun (WGS) entry which is preliminary data.</text>
</comment>